<feature type="domain" description="EGF-like" evidence="7">
    <location>
        <begin position="52"/>
        <end position="93"/>
    </location>
</feature>
<feature type="domain" description="EGF-like" evidence="7">
    <location>
        <begin position="183"/>
        <end position="221"/>
    </location>
</feature>
<dbReference type="PROSITE" id="PS01187">
    <property type="entry name" value="EGF_CA"/>
    <property type="match status" value="1"/>
</dbReference>
<dbReference type="FunFam" id="2.10.25.10:FF:000038">
    <property type="entry name" value="Fibrillin 2"/>
    <property type="match status" value="3"/>
</dbReference>
<reference evidence="8 9" key="1">
    <citation type="journal article" date="2007" name="Science">
        <title>Sea anemone genome reveals ancestral eumetazoan gene repertoire and genomic organization.</title>
        <authorList>
            <person name="Putnam N.H."/>
            <person name="Srivastava M."/>
            <person name="Hellsten U."/>
            <person name="Dirks B."/>
            <person name="Chapman J."/>
            <person name="Salamov A."/>
            <person name="Terry A."/>
            <person name="Shapiro H."/>
            <person name="Lindquist E."/>
            <person name="Kapitonov V.V."/>
            <person name="Jurka J."/>
            <person name="Genikhovich G."/>
            <person name="Grigoriev I.V."/>
            <person name="Lucas S.M."/>
            <person name="Steele R.E."/>
            <person name="Finnerty J.R."/>
            <person name="Technau U."/>
            <person name="Martindale M.Q."/>
            <person name="Rokhsar D.S."/>
        </authorList>
    </citation>
    <scope>NUCLEOTIDE SEQUENCE [LARGE SCALE GENOMIC DNA]</scope>
    <source>
        <strain evidence="9">CH2 X CH6</strain>
    </source>
</reference>
<name>A7S202_NEMVE</name>
<evidence type="ECO:0000256" key="5">
    <source>
        <dbReference type="ARBA" id="ARBA00023157"/>
    </source>
</evidence>
<protein>
    <recommendedName>
        <fullName evidence="7">EGF-like domain-containing protein</fullName>
    </recommendedName>
</protein>
<dbReference type="SMART" id="SM00181">
    <property type="entry name" value="EGF"/>
    <property type="match status" value="5"/>
</dbReference>
<keyword evidence="4" id="KW-0677">Repeat</keyword>
<dbReference type="InParanoid" id="A7S202"/>
<dbReference type="PROSITE" id="PS01186">
    <property type="entry name" value="EGF_2"/>
    <property type="match status" value="3"/>
</dbReference>
<dbReference type="Pfam" id="PF07645">
    <property type="entry name" value="EGF_CA"/>
    <property type="match status" value="4"/>
</dbReference>
<evidence type="ECO:0000256" key="3">
    <source>
        <dbReference type="ARBA" id="ARBA00022729"/>
    </source>
</evidence>
<keyword evidence="3" id="KW-0732">Signal</keyword>
<evidence type="ECO:0000256" key="1">
    <source>
        <dbReference type="ARBA" id="ARBA00006373"/>
    </source>
</evidence>
<dbReference type="InterPro" id="IPR001881">
    <property type="entry name" value="EGF-like_Ca-bd_dom"/>
</dbReference>
<evidence type="ECO:0000313" key="8">
    <source>
        <dbReference type="EMBL" id="EDO42290.1"/>
    </source>
</evidence>
<dbReference type="InterPro" id="IPR009030">
    <property type="entry name" value="Growth_fac_rcpt_cys_sf"/>
</dbReference>
<dbReference type="GO" id="GO:0005509">
    <property type="term" value="F:calcium ion binding"/>
    <property type="evidence" value="ECO:0007669"/>
    <property type="project" value="InterPro"/>
</dbReference>
<keyword evidence="2 6" id="KW-0245">EGF-like domain</keyword>
<evidence type="ECO:0000256" key="6">
    <source>
        <dbReference type="PROSITE-ProRule" id="PRU00076"/>
    </source>
</evidence>
<dbReference type="InterPro" id="IPR049883">
    <property type="entry name" value="NOTCH1_EGF-like"/>
</dbReference>
<keyword evidence="5" id="KW-1015">Disulfide bond</keyword>
<proteinExistence type="inferred from homology"/>
<feature type="domain" description="EGF-like" evidence="7">
    <location>
        <begin position="103"/>
        <end position="142"/>
    </location>
</feature>
<accession>A7S202</accession>
<dbReference type="Pfam" id="PF12947">
    <property type="entry name" value="EGF_3"/>
    <property type="match status" value="1"/>
</dbReference>
<gene>
    <name evidence="8" type="ORF">NEMVEDRAFT_v1g101414</name>
</gene>
<evidence type="ECO:0000256" key="4">
    <source>
        <dbReference type="ARBA" id="ARBA00022737"/>
    </source>
</evidence>
<dbReference type="PANTHER" id="PTHR24039">
    <property type="entry name" value="FIBRILLIN-RELATED"/>
    <property type="match status" value="1"/>
</dbReference>
<dbReference type="HOGENOM" id="CLU_004826_4_2_1"/>
<evidence type="ECO:0000256" key="2">
    <source>
        <dbReference type="ARBA" id="ARBA00022536"/>
    </source>
</evidence>
<dbReference type="InterPro" id="IPR024731">
    <property type="entry name" value="NELL2-like_EGF"/>
</dbReference>
<dbReference type="STRING" id="45351.A7S202"/>
<evidence type="ECO:0000259" key="7">
    <source>
        <dbReference type="PROSITE" id="PS50026"/>
    </source>
</evidence>
<dbReference type="Proteomes" id="UP000001593">
    <property type="component" value="Unassembled WGS sequence"/>
</dbReference>
<dbReference type="OMA" id="CESGYLM"/>
<dbReference type="SUPFAM" id="SSF57184">
    <property type="entry name" value="Growth factor receptor domain"/>
    <property type="match status" value="2"/>
</dbReference>
<organism evidence="8 9">
    <name type="scientific">Nematostella vectensis</name>
    <name type="common">Starlet sea anemone</name>
    <dbReference type="NCBI Taxonomy" id="45351"/>
    <lineage>
        <taxon>Eukaryota</taxon>
        <taxon>Metazoa</taxon>
        <taxon>Cnidaria</taxon>
        <taxon>Anthozoa</taxon>
        <taxon>Hexacorallia</taxon>
        <taxon>Actiniaria</taxon>
        <taxon>Edwardsiidae</taxon>
        <taxon>Nematostella</taxon>
    </lineage>
</organism>
<dbReference type="AlphaFoldDB" id="A7S202"/>
<dbReference type="PROSITE" id="PS00010">
    <property type="entry name" value="ASX_HYDROXYL"/>
    <property type="match status" value="5"/>
</dbReference>
<comment type="similarity">
    <text evidence="1">Belongs to the EGF domain peptide family.</text>
</comment>
<dbReference type="Gene3D" id="2.10.25.10">
    <property type="entry name" value="Laminin"/>
    <property type="match status" value="5"/>
</dbReference>
<dbReference type="SMART" id="SM00179">
    <property type="entry name" value="EGF_CA"/>
    <property type="match status" value="5"/>
</dbReference>
<comment type="caution">
    <text evidence="6">Lacks conserved residue(s) required for the propagation of feature annotation.</text>
</comment>
<sequence>MFSGVTSDRNECAYKNCGVGATCLNALGSYACQCEPGFRLDRTLGLSGVCVDMDECLVPGSCPEHSVCTNHVKGFTCECESGYLMDDLKAHCIGNPTHTCESNVDECALGATCPSGTNCVNTQGSFYCDCGHGYHAVNGTCQDVDECALGATCPSGTNCVNTQGSFYCDCGHGYHAVNGTCQDRNECLEEENDCDDNAYCDNTSGSYECYCKEGYVGDGSIGNCVRK</sequence>
<dbReference type="PANTHER" id="PTHR24039:SF52">
    <property type="entry name" value="EGF-LIKE DOMAIN-CONTAINING PROTEIN"/>
    <property type="match status" value="1"/>
</dbReference>
<evidence type="ECO:0000313" key="9">
    <source>
        <dbReference type="Proteomes" id="UP000001593"/>
    </source>
</evidence>
<feature type="domain" description="EGF-like" evidence="7">
    <location>
        <begin position="8"/>
        <end position="44"/>
    </location>
</feature>
<keyword evidence="9" id="KW-1185">Reference proteome</keyword>
<dbReference type="eggNOG" id="KOG1217">
    <property type="taxonomic scope" value="Eukaryota"/>
</dbReference>
<dbReference type="CDD" id="cd00054">
    <property type="entry name" value="EGF_CA"/>
    <property type="match status" value="4"/>
</dbReference>
<dbReference type="InterPro" id="IPR018097">
    <property type="entry name" value="EGF_Ca-bd_CS"/>
</dbReference>
<dbReference type="PROSITE" id="PS50026">
    <property type="entry name" value="EGF_3"/>
    <property type="match status" value="5"/>
</dbReference>
<dbReference type="InterPro" id="IPR000742">
    <property type="entry name" value="EGF"/>
</dbReference>
<dbReference type="InterPro" id="IPR000152">
    <property type="entry name" value="EGF-type_Asp/Asn_hydroxyl_site"/>
</dbReference>
<feature type="domain" description="EGF-like" evidence="7">
    <location>
        <begin position="143"/>
        <end position="182"/>
    </location>
</feature>
<dbReference type="EMBL" id="DS469566">
    <property type="protein sequence ID" value="EDO42290.1"/>
    <property type="molecule type" value="Genomic_DNA"/>
</dbReference>